<reference evidence="2 4" key="1">
    <citation type="submission" date="2016-11" db="EMBL/GenBank/DDBJ databases">
        <authorList>
            <person name="Jaros S."/>
            <person name="Januszkiewicz K."/>
            <person name="Wedrychowicz H."/>
        </authorList>
    </citation>
    <scope>NUCLEOTIDE SEQUENCE [LARGE SCALE GENOMIC DNA]</scope>
    <source>
        <strain evidence="2 4">DSM 784</strain>
    </source>
</reference>
<sequence>MKKIFAFAFLLFCFACNKGDRGISLNLSAAVDITGFSVDTAKGLIDSSKATISISLPFGSDFTKVLPTIMVPAGALVTPASGAMVNLKNPVQYQVINGNIYKNYTVTAHETPAILQFKAAGDTGVIDEPTRSIKVIVPAGSDMTHIGVNIQLAAGATITPASDATVDFTNPVTFTVKTALASVNYTVTAIDANADKPVAFLGNYASKDAITNADELAAVNWFFATYPKAEYLSFDAVKAGTVALSRYTVIWWHEDATQTLPDVAYDNAVVTNIKAFRAAGGNLLLTTFASRWVEALGVVPAYKGPNNVFGGSLGGQSQDGTNNWGISVSADHIAHPIFNGLPLAADKAYPVVYLLDKMAFRLNHVSWWKVDEWGGYGDAAGWRAQTGGIDLAGPDGSANTNQNVTIAEFPKGDHNGATIVITPGSYDWYAEPNPTTNAASPANTYLSNVQKLTQNAIEYLKKQ</sequence>
<accession>A0A1K1RUY4</accession>
<dbReference type="STRING" id="1004.SAMN05661012_04268"/>
<protein>
    <submittedName>
        <fullName evidence="3">DUF4960 domain-containing protein</fullName>
    </submittedName>
</protein>
<gene>
    <name evidence="2" type="ORF">SAMN05661012_04268</name>
    <name evidence="3" type="ORF">SR876_11145</name>
</gene>
<dbReference type="EMBL" id="FPIZ01000014">
    <property type="protein sequence ID" value="SFW75644.1"/>
    <property type="molecule type" value="Genomic_DNA"/>
</dbReference>
<dbReference type="AlphaFoldDB" id="A0A1K1RUY4"/>
<evidence type="ECO:0000313" key="4">
    <source>
        <dbReference type="Proteomes" id="UP000183788"/>
    </source>
</evidence>
<evidence type="ECO:0000313" key="2">
    <source>
        <dbReference type="EMBL" id="SFW75644.1"/>
    </source>
</evidence>
<proteinExistence type="predicted"/>
<evidence type="ECO:0000259" key="1">
    <source>
        <dbReference type="Pfam" id="PF16324"/>
    </source>
</evidence>
<reference evidence="3 5" key="2">
    <citation type="submission" date="2023-11" db="EMBL/GenBank/DDBJ databases">
        <title>MicrobeMod: A computational toolkit for identifying prokaryotic methylation and restriction-modification with nanopore sequencing.</title>
        <authorList>
            <person name="Crits-Christoph A."/>
            <person name="Kang S.C."/>
            <person name="Lee H."/>
            <person name="Ostrov N."/>
        </authorList>
    </citation>
    <scope>NUCLEOTIDE SEQUENCE [LARGE SCALE GENOMIC DNA]</scope>
    <source>
        <strain evidence="3 5">ATCC 23090</strain>
    </source>
</reference>
<evidence type="ECO:0000313" key="5">
    <source>
        <dbReference type="Proteomes" id="UP001326715"/>
    </source>
</evidence>
<dbReference type="EMBL" id="CP140154">
    <property type="protein sequence ID" value="WQG92061.1"/>
    <property type="molecule type" value="Genomic_DNA"/>
</dbReference>
<dbReference type="Pfam" id="PF16324">
    <property type="entry name" value="DUF4960"/>
    <property type="match status" value="1"/>
</dbReference>
<name>A0A1K1RUY4_9BACT</name>
<dbReference type="InterPro" id="IPR032526">
    <property type="entry name" value="DUF4960"/>
</dbReference>
<evidence type="ECO:0000313" key="3">
    <source>
        <dbReference type="EMBL" id="WQG92061.1"/>
    </source>
</evidence>
<dbReference type="Proteomes" id="UP001326715">
    <property type="component" value="Chromosome"/>
</dbReference>
<organism evidence="2 4">
    <name type="scientific">Chitinophaga sancti</name>
    <dbReference type="NCBI Taxonomy" id="1004"/>
    <lineage>
        <taxon>Bacteria</taxon>
        <taxon>Pseudomonadati</taxon>
        <taxon>Bacteroidota</taxon>
        <taxon>Chitinophagia</taxon>
        <taxon>Chitinophagales</taxon>
        <taxon>Chitinophagaceae</taxon>
        <taxon>Chitinophaga</taxon>
    </lineage>
</organism>
<feature type="domain" description="DUF4960" evidence="1">
    <location>
        <begin position="200"/>
        <end position="460"/>
    </location>
</feature>
<keyword evidence="5" id="KW-1185">Reference proteome</keyword>
<dbReference type="Gene3D" id="2.60.40.2340">
    <property type="match status" value="2"/>
</dbReference>
<dbReference type="RefSeq" id="WP_177318655.1">
    <property type="nucleotide sequence ID" value="NZ_CP139972.1"/>
</dbReference>
<dbReference type="Proteomes" id="UP000183788">
    <property type="component" value="Unassembled WGS sequence"/>
</dbReference>